<proteinExistence type="predicted"/>
<dbReference type="WBParaSite" id="JU765_v2.g10891.t1">
    <property type="protein sequence ID" value="JU765_v2.g10891.t1"/>
    <property type="gene ID" value="JU765_v2.g10891"/>
</dbReference>
<dbReference type="Proteomes" id="UP000887576">
    <property type="component" value="Unplaced"/>
</dbReference>
<organism evidence="1 2">
    <name type="scientific">Panagrolaimus sp. JU765</name>
    <dbReference type="NCBI Taxonomy" id="591449"/>
    <lineage>
        <taxon>Eukaryota</taxon>
        <taxon>Metazoa</taxon>
        <taxon>Ecdysozoa</taxon>
        <taxon>Nematoda</taxon>
        <taxon>Chromadorea</taxon>
        <taxon>Rhabditida</taxon>
        <taxon>Tylenchina</taxon>
        <taxon>Panagrolaimomorpha</taxon>
        <taxon>Panagrolaimoidea</taxon>
        <taxon>Panagrolaimidae</taxon>
        <taxon>Panagrolaimus</taxon>
    </lineage>
</organism>
<sequence>MAVSSTGKYLAIGGFQSMRIFDFARPIQPLQVQGFNVHERNITSIGFNQDGSWMFTGAEDCTAKIWDLRSNTVLCQRILQLNSSVNSVVVHPNQRELIVADSTGGIYIWDIRRNRDDSLTTELTYTEFILDLDTDREGKQVAAITNKGSCFLYSNLQDSMLASEEIIENPEINAFEQRTAPVVKFKPHEMYGLKCKFSPMGTMLATCAGDDYPKLWNVKDLTNKNSDGTVSNITLRDDEHFNDNKKPKWIWGLEFSNDSRMLFAGGTDTLVRGYDLHQGGICTRRMVGHTKGITAMALFDTAPIC</sequence>
<accession>A0AC34PX99</accession>
<evidence type="ECO:0000313" key="1">
    <source>
        <dbReference type="Proteomes" id="UP000887576"/>
    </source>
</evidence>
<protein>
    <submittedName>
        <fullName evidence="2">Target of rapamycin complex subunit lst8</fullName>
    </submittedName>
</protein>
<name>A0AC34PX99_9BILA</name>
<reference evidence="2" key="1">
    <citation type="submission" date="2022-11" db="UniProtKB">
        <authorList>
            <consortium name="WormBaseParasite"/>
        </authorList>
    </citation>
    <scope>IDENTIFICATION</scope>
</reference>
<evidence type="ECO:0000313" key="2">
    <source>
        <dbReference type="WBParaSite" id="JU765_v2.g10891.t1"/>
    </source>
</evidence>